<evidence type="ECO:0000313" key="3">
    <source>
        <dbReference type="Proteomes" id="UP001165293"/>
    </source>
</evidence>
<comment type="caution">
    <text evidence="2">The sequence shown here is derived from an EMBL/GenBank/DDBJ whole genome shotgun (WGS) entry which is preliminary data.</text>
</comment>
<keyword evidence="3" id="KW-1185">Reference proteome</keyword>
<organism evidence="2 3">
    <name type="scientific">Noviluteimonas lactosilytica</name>
    <dbReference type="NCBI Taxonomy" id="2888523"/>
    <lineage>
        <taxon>Bacteria</taxon>
        <taxon>Pseudomonadati</taxon>
        <taxon>Pseudomonadota</taxon>
        <taxon>Gammaproteobacteria</taxon>
        <taxon>Lysobacterales</taxon>
        <taxon>Lysobacteraceae</taxon>
        <taxon>Noviluteimonas</taxon>
    </lineage>
</organism>
<dbReference type="Proteomes" id="UP001165293">
    <property type="component" value="Unassembled WGS sequence"/>
</dbReference>
<evidence type="ECO:0000259" key="1">
    <source>
        <dbReference type="Pfam" id="PF26498"/>
    </source>
</evidence>
<dbReference type="InterPro" id="IPR058478">
    <property type="entry name" value="DUF8164"/>
</dbReference>
<accession>A0ABS8JI81</accession>
<dbReference type="EMBL" id="JAJGAK010000001">
    <property type="protein sequence ID" value="MCC8363225.1"/>
    <property type="molecule type" value="Genomic_DNA"/>
</dbReference>
<feature type="domain" description="DUF8164" evidence="1">
    <location>
        <begin position="34"/>
        <end position="212"/>
    </location>
</feature>
<name>A0ABS8JI81_9GAMM</name>
<gene>
    <name evidence="2" type="ORF">LK996_09070</name>
</gene>
<evidence type="ECO:0000313" key="2">
    <source>
        <dbReference type="EMBL" id="MCC8363225.1"/>
    </source>
</evidence>
<reference evidence="2" key="1">
    <citation type="submission" date="2021-10" db="EMBL/GenBank/DDBJ databases">
        <authorList>
            <person name="Lyu M."/>
            <person name="Wang X."/>
            <person name="Meng X."/>
            <person name="Xu K."/>
        </authorList>
    </citation>
    <scope>NUCLEOTIDE SEQUENCE</scope>
    <source>
        <strain evidence="2">A6</strain>
    </source>
</reference>
<protein>
    <recommendedName>
        <fullName evidence="1">DUF8164 domain-containing protein</fullName>
    </recommendedName>
</protein>
<dbReference type="Pfam" id="PF26498">
    <property type="entry name" value="DUF8164"/>
    <property type="match status" value="1"/>
</dbReference>
<proteinExistence type="predicted"/>
<dbReference type="RefSeq" id="WP_230526769.1">
    <property type="nucleotide sequence ID" value="NZ_JAJGAK010000001.1"/>
</dbReference>
<sequence length="226" mass="24749">MEQIESAGALSTELIRRLAKAPRSGKHAEKPGSYQLVPRLLARHVDPGDYLCVDFFMAGYGEIGPAKIGVWPTTNLFDGNLSRWRSGMVQKTKDELHFSFASEEHSGSVDGITVFLYGLHINDWESATMFLDLSESDPPKVATEADLEGSPFATRLKLRTDAKAGHYSLPVAFTYFNGERWSSSTVMIDFVITSWVQRHELKLQIAGAIAAITAVASTLVAAISAL</sequence>